<organism evidence="3 4">
    <name type="scientific">Tothia fuscella</name>
    <dbReference type="NCBI Taxonomy" id="1048955"/>
    <lineage>
        <taxon>Eukaryota</taxon>
        <taxon>Fungi</taxon>
        <taxon>Dikarya</taxon>
        <taxon>Ascomycota</taxon>
        <taxon>Pezizomycotina</taxon>
        <taxon>Dothideomycetes</taxon>
        <taxon>Pleosporomycetidae</taxon>
        <taxon>Venturiales</taxon>
        <taxon>Cylindrosympodiaceae</taxon>
        <taxon>Tothia</taxon>
    </lineage>
</organism>
<sequence>MSSIGPDLPPHLLAKRKRQAESEEEASSKATTSKAAEEAPKSPDGAEKRRRVMGPAPPPAPLDQLPQTLAQKEESEEESSSDDDYGPSIPTEKPLAAYYDSDSDTNLKDTKPEETTLKRDEWMMLPPTADGLAARMDPTKIRPGKFRSGKSAGGPASAGVDSMWTETLEQKRKRLANEVLGISTPATASTGKVKSVGTSKKDEEAARKIAEYNEKHRGKSLYEEHQKTNPSEKEDDPSKRAFDREKDVGGGATINHTKRKELLNNASNFKSKFSGGNFL</sequence>
<dbReference type="PANTHER" id="PTHR46370:SF1">
    <property type="entry name" value="GPALPP MOTIFS-CONTAINING PROTEIN 1"/>
    <property type="match status" value="1"/>
</dbReference>
<feature type="compositionally biased region" description="Low complexity" evidence="1">
    <location>
        <begin position="149"/>
        <end position="159"/>
    </location>
</feature>
<evidence type="ECO:0000313" key="4">
    <source>
        <dbReference type="Proteomes" id="UP000800235"/>
    </source>
</evidence>
<feature type="compositionally biased region" description="Acidic residues" evidence="1">
    <location>
        <begin position="74"/>
        <end position="85"/>
    </location>
</feature>
<feature type="compositionally biased region" description="Basic and acidic residues" evidence="1">
    <location>
        <begin position="105"/>
        <end position="122"/>
    </location>
</feature>
<name>A0A9P4P3J6_9PEZI</name>
<reference evidence="3" key="1">
    <citation type="journal article" date="2020" name="Stud. Mycol.">
        <title>101 Dothideomycetes genomes: a test case for predicting lifestyles and emergence of pathogens.</title>
        <authorList>
            <person name="Haridas S."/>
            <person name="Albert R."/>
            <person name="Binder M."/>
            <person name="Bloem J."/>
            <person name="Labutti K."/>
            <person name="Salamov A."/>
            <person name="Andreopoulos B."/>
            <person name="Baker S."/>
            <person name="Barry K."/>
            <person name="Bills G."/>
            <person name="Bluhm B."/>
            <person name="Cannon C."/>
            <person name="Castanera R."/>
            <person name="Culley D."/>
            <person name="Daum C."/>
            <person name="Ezra D."/>
            <person name="Gonzalez J."/>
            <person name="Henrissat B."/>
            <person name="Kuo A."/>
            <person name="Liang C."/>
            <person name="Lipzen A."/>
            <person name="Lutzoni F."/>
            <person name="Magnuson J."/>
            <person name="Mondo S."/>
            <person name="Nolan M."/>
            <person name="Ohm R."/>
            <person name="Pangilinan J."/>
            <person name="Park H.-J."/>
            <person name="Ramirez L."/>
            <person name="Alfaro M."/>
            <person name="Sun H."/>
            <person name="Tritt A."/>
            <person name="Yoshinaga Y."/>
            <person name="Zwiers L.-H."/>
            <person name="Turgeon B."/>
            <person name="Goodwin S."/>
            <person name="Spatafora J."/>
            <person name="Crous P."/>
            <person name="Grigoriev I."/>
        </authorList>
    </citation>
    <scope>NUCLEOTIDE SEQUENCE</scope>
    <source>
        <strain evidence="3">CBS 130266</strain>
    </source>
</reference>
<dbReference type="Proteomes" id="UP000800235">
    <property type="component" value="Unassembled WGS sequence"/>
</dbReference>
<proteinExistence type="predicted"/>
<gene>
    <name evidence="3" type="ORF">EJ08DRAFT_655607</name>
</gene>
<protein>
    <recommendedName>
        <fullName evidence="2">DUF3752 domain-containing protein</fullName>
    </recommendedName>
</protein>
<dbReference type="InterPro" id="IPR022226">
    <property type="entry name" value="DUF3752"/>
</dbReference>
<evidence type="ECO:0000259" key="2">
    <source>
        <dbReference type="Pfam" id="PF12572"/>
    </source>
</evidence>
<dbReference type="EMBL" id="MU007010">
    <property type="protein sequence ID" value="KAF2436637.1"/>
    <property type="molecule type" value="Genomic_DNA"/>
</dbReference>
<keyword evidence="4" id="KW-1185">Reference proteome</keyword>
<feature type="region of interest" description="Disordered" evidence="1">
    <location>
        <begin position="1"/>
        <end position="162"/>
    </location>
</feature>
<accession>A0A9P4P3J6</accession>
<feature type="compositionally biased region" description="Basic and acidic residues" evidence="1">
    <location>
        <begin position="35"/>
        <end position="47"/>
    </location>
</feature>
<feature type="domain" description="DUF3752" evidence="2">
    <location>
        <begin position="126"/>
        <end position="274"/>
    </location>
</feature>
<evidence type="ECO:0000256" key="1">
    <source>
        <dbReference type="SAM" id="MobiDB-lite"/>
    </source>
</evidence>
<dbReference type="PANTHER" id="PTHR46370">
    <property type="entry name" value="GPALPP MOTIFS-CONTAINING PROTEIN 1"/>
    <property type="match status" value="1"/>
</dbReference>
<dbReference type="OrthoDB" id="73491at2759"/>
<feature type="region of interest" description="Disordered" evidence="1">
    <location>
        <begin position="187"/>
        <end position="259"/>
    </location>
</feature>
<dbReference type="AlphaFoldDB" id="A0A9P4P3J6"/>
<evidence type="ECO:0000313" key="3">
    <source>
        <dbReference type="EMBL" id="KAF2436637.1"/>
    </source>
</evidence>
<feature type="compositionally biased region" description="Polar residues" evidence="1">
    <location>
        <begin position="187"/>
        <end position="198"/>
    </location>
</feature>
<comment type="caution">
    <text evidence="3">The sequence shown here is derived from an EMBL/GenBank/DDBJ whole genome shotgun (WGS) entry which is preliminary data.</text>
</comment>
<feature type="compositionally biased region" description="Basic and acidic residues" evidence="1">
    <location>
        <begin position="199"/>
        <end position="248"/>
    </location>
</feature>
<dbReference type="Pfam" id="PF12572">
    <property type="entry name" value="DUF3752"/>
    <property type="match status" value="1"/>
</dbReference>
<dbReference type="InterPro" id="IPR046331">
    <property type="entry name" value="GPAM1-like"/>
</dbReference>